<name>A0A9P4NNN7_9PEZI</name>
<feature type="region of interest" description="Disordered" evidence="1">
    <location>
        <begin position="996"/>
        <end position="1021"/>
    </location>
</feature>
<feature type="region of interest" description="Disordered" evidence="1">
    <location>
        <begin position="1608"/>
        <end position="1656"/>
    </location>
</feature>
<evidence type="ECO:0000313" key="3">
    <source>
        <dbReference type="Proteomes" id="UP000800235"/>
    </source>
</evidence>
<sequence>MLYRQLRPWQCPLRITTPAARRPQFPYSNPRYYAQSSPESTSVNTTTACAVLFRHSNSATTEKLLENIAPINVTKHHSATKEYGAVLLFTPCFAQRLAYDSTFLPAVVNRLCDELISDVESGCTLQTTIAVVDRIPRPSHLEVAFHRTFHPPVGDNGWEGMAYSFAPSSALKLNNSSIESSGQDSHLKSITFNLISMATHKRPFRRTRVEIPLANTVFQAGRDNIFTSIDWKRPPGTDSLQIKQMDSLGHTEVVWPQSHMSYHYNALSAPLIPLTKPRKIEAAMGNVVRRISALEQAEPAVPASQELERAVDDYFVARELPPSTVAVWALIQSFLPTQEENQRVLTPTPELWSTNPPKYERHFMKRIVEGGRLHRVLSGGGGWGNKAGLISLDPVSRFGRPGEIVNEDEVTDHPEAGAFPVEMLGNAAKVGDYIQFFIARTDCEDSSLDAEHIEEHDSSTMDFGTIPSTIDAMPDLEPLNAESIDGEKAVEVFPNHFGALSEKGFSIEISHSEQNDSNSVGLSKVDVPYSRLSCRVPHDDQSRSDLRSDRTDGKHKDGQGSSIRYHLALDSERLNKSRPLDAITSEQAHSIAQEIEAVAARAQALATQYADWLQLGGTDPAEKDRYLRLVEETKSELRKSLRLTQDGLAIEAAVQKGSTVDVKEGVEDASQEESSVRRPTEWGKATITRGGQYRGTGDGVRWKSLVVSDDPVTLDSHMNSKKSGGSTWSIRYSGPRSSVADSISRRQYSTARSVASAVSSRGNPILLGKMSGIGRAFVGNELGPFKAWSAGSGNATELGEKGGGTDRPSAGVLIRINGRSTRTIRSRQEGSGEVPEERTLIARPLKKPKKLHVLRRLSFGEERNKQVSRKPEANTSYRSLELQPFSKSTRVTGAGIHFNRNRKIFHYERPPVVLTRFSGDVTKPSQPMPEGLNKPEVAPMAFLDDLANPSWTIPESSDNSSPVPTTFVDDLMNPAWAVPEVSDKLCPVNTTLLDDSKRSSWAVPDNSNKPSPMSQVADEAQVKKEVELQDREKQEARIRQRIAKRLANLRQIPTIRRSYQESRTVRPVLAPPPESRKHGELTISFTMTHEAINKEREGKELRLSERLNASDEKGLISKVVIGSVVDNTGATTRLPERRRRASMAPKLRRPKYSKRPTVITGLLKREKRASVMPQLRIRKSNQNPSMIKGLSEQGSVASGTTTFSIRKESGVQRRRKMRERVPVVDGLDVLHDQLSLRKHVVASPPIVVRLRTPPVRVRPMYDRPLIKKHTVAARLSIKKERGSSRSTAARRIPIRRNRGFENCLRPRTRQRSMEYLARKSIRLRRPSRGLITKIPSVKVIRAYSDYNEPHHLVRTHSNNPRKLEHLSDDEITQQSIKFPTKTATHARLVVRRNIRPIPMGVKIKLYTDHKFQHLVRTQAGHPMNHLLRRVRASTPENGELTSPNGTITKPVSITKFESTWWEDPVQYAWDLMERKRMRDERRRLEAEGRVHVEVEARSLDEGRGMVDGMEEGMDDFEDEEDEAPEAFDYRGGFGGKASPPSDAEAAPVLKDALSDLKMPFPSTSQPKAKGRKGRMSALAPIGRSPSRLPPGSIVNSEPLVKDALSDLEMQYPPTPGTKTKGRNARLAGLAPVQRSPPSPPPLPIDATGHMPEVGISSNAFKINDGVVRVTRVAEESNAGPSSSSEDGVSDALEAEEDKYKASRHVLAAGGRKKRGRQRDAEGKVLPGRRGLDSSALKLVEEVRALLRGF</sequence>
<gene>
    <name evidence="2" type="ORF">EJ08DRAFT_650624</name>
</gene>
<reference evidence="2" key="1">
    <citation type="journal article" date="2020" name="Stud. Mycol.">
        <title>101 Dothideomycetes genomes: a test case for predicting lifestyles and emergence of pathogens.</title>
        <authorList>
            <person name="Haridas S."/>
            <person name="Albert R."/>
            <person name="Binder M."/>
            <person name="Bloem J."/>
            <person name="Labutti K."/>
            <person name="Salamov A."/>
            <person name="Andreopoulos B."/>
            <person name="Baker S."/>
            <person name="Barry K."/>
            <person name="Bills G."/>
            <person name="Bluhm B."/>
            <person name="Cannon C."/>
            <person name="Castanera R."/>
            <person name="Culley D."/>
            <person name="Daum C."/>
            <person name="Ezra D."/>
            <person name="Gonzalez J."/>
            <person name="Henrissat B."/>
            <person name="Kuo A."/>
            <person name="Liang C."/>
            <person name="Lipzen A."/>
            <person name="Lutzoni F."/>
            <person name="Magnuson J."/>
            <person name="Mondo S."/>
            <person name="Nolan M."/>
            <person name="Ohm R."/>
            <person name="Pangilinan J."/>
            <person name="Park H.-J."/>
            <person name="Ramirez L."/>
            <person name="Alfaro M."/>
            <person name="Sun H."/>
            <person name="Tritt A."/>
            <person name="Yoshinaga Y."/>
            <person name="Zwiers L.-H."/>
            <person name="Turgeon B."/>
            <person name="Goodwin S."/>
            <person name="Spatafora J."/>
            <person name="Crous P."/>
            <person name="Grigoriev I."/>
        </authorList>
    </citation>
    <scope>NUCLEOTIDE SEQUENCE</scope>
    <source>
        <strain evidence="2">CBS 130266</strain>
    </source>
</reference>
<feature type="compositionally biased region" description="Polar residues" evidence="1">
    <location>
        <begin position="1005"/>
        <end position="1014"/>
    </location>
</feature>
<comment type="caution">
    <text evidence="2">The sequence shown here is derived from an EMBL/GenBank/DDBJ whole genome shotgun (WGS) entry which is preliminary data.</text>
</comment>
<organism evidence="2 3">
    <name type="scientific">Tothia fuscella</name>
    <dbReference type="NCBI Taxonomy" id="1048955"/>
    <lineage>
        <taxon>Eukaryota</taxon>
        <taxon>Fungi</taxon>
        <taxon>Dikarya</taxon>
        <taxon>Ascomycota</taxon>
        <taxon>Pezizomycotina</taxon>
        <taxon>Dothideomycetes</taxon>
        <taxon>Pleosporomycetidae</taxon>
        <taxon>Venturiales</taxon>
        <taxon>Cylindrosympodiaceae</taxon>
        <taxon>Tothia</taxon>
    </lineage>
</organism>
<feature type="region of interest" description="Disordered" evidence="1">
    <location>
        <begin position="1671"/>
        <end position="1730"/>
    </location>
</feature>
<proteinExistence type="predicted"/>
<feature type="compositionally biased region" description="Basic and acidic residues" evidence="1">
    <location>
        <begin position="536"/>
        <end position="558"/>
    </location>
</feature>
<feature type="compositionally biased region" description="Pro residues" evidence="1">
    <location>
        <begin position="1634"/>
        <end position="1643"/>
    </location>
</feature>
<dbReference type="Proteomes" id="UP000800235">
    <property type="component" value="Unassembled WGS sequence"/>
</dbReference>
<evidence type="ECO:0000256" key="1">
    <source>
        <dbReference type="SAM" id="MobiDB-lite"/>
    </source>
</evidence>
<dbReference type="OrthoDB" id="1744869at2759"/>
<feature type="region of interest" description="Disordered" evidence="1">
    <location>
        <begin position="533"/>
        <end position="563"/>
    </location>
</feature>
<accession>A0A9P4NNN7</accession>
<protein>
    <submittedName>
        <fullName evidence="2">Uncharacterized protein</fullName>
    </submittedName>
</protein>
<feature type="region of interest" description="Disordered" evidence="1">
    <location>
        <begin position="1556"/>
        <end position="1596"/>
    </location>
</feature>
<keyword evidence="3" id="KW-1185">Reference proteome</keyword>
<evidence type="ECO:0000313" key="2">
    <source>
        <dbReference type="EMBL" id="KAF2429204.1"/>
    </source>
</evidence>
<dbReference type="EMBL" id="MU007049">
    <property type="protein sequence ID" value="KAF2429204.1"/>
    <property type="molecule type" value="Genomic_DNA"/>
</dbReference>